<evidence type="ECO:0000256" key="1">
    <source>
        <dbReference type="SAM" id="MobiDB-lite"/>
    </source>
</evidence>
<organism evidence="2 3">
    <name type="scientific">Mycena rosella</name>
    <name type="common">Pink bonnet</name>
    <name type="synonym">Agaricus rosellus</name>
    <dbReference type="NCBI Taxonomy" id="1033263"/>
    <lineage>
        <taxon>Eukaryota</taxon>
        <taxon>Fungi</taxon>
        <taxon>Dikarya</taxon>
        <taxon>Basidiomycota</taxon>
        <taxon>Agaricomycotina</taxon>
        <taxon>Agaricomycetes</taxon>
        <taxon>Agaricomycetidae</taxon>
        <taxon>Agaricales</taxon>
        <taxon>Marasmiineae</taxon>
        <taxon>Mycenaceae</taxon>
        <taxon>Mycena</taxon>
    </lineage>
</organism>
<gene>
    <name evidence="2" type="ORF">B0H17DRAFT_1075092</name>
</gene>
<feature type="region of interest" description="Disordered" evidence="1">
    <location>
        <begin position="1"/>
        <end position="21"/>
    </location>
</feature>
<comment type="caution">
    <text evidence="2">The sequence shown here is derived from an EMBL/GenBank/DDBJ whole genome shotgun (WGS) entry which is preliminary data.</text>
</comment>
<accession>A0AAD7GA42</accession>
<evidence type="ECO:0008006" key="4">
    <source>
        <dbReference type="Google" id="ProtNLM"/>
    </source>
</evidence>
<reference evidence="2" key="1">
    <citation type="submission" date="2023-03" db="EMBL/GenBank/DDBJ databases">
        <title>Massive genome expansion in bonnet fungi (Mycena s.s.) driven by repeated elements and novel gene families across ecological guilds.</title>
        <authorList>
            <consortium name="Lawrence Berkeley National Laboratory"/>
            <person name="Harder C.B."/>
            <person name="Miyauchi S."/>
            <person name="Viragh M."/>
            <person name="Kuo A."/>
            <person name="Thoen E."/>
            <person name="Andreopoulos B."/>
            <person name="Lu D."/>
            <person name="Skrede I."/>
            <person name="Drula E."/>
            <person name="Henrissat B."/>
            <person name="Morin E."/>
            <person name="Kohler A."/>
            <person name="Barry K."/>
            <person name="LaButti K."/>
            <person name="Morin E."/>
            <person name="Salamov A."/>
            <person name="Lipzen A."/>
            <person name="Mereny Z."/>
            <person name="Hegedus B."/>
            <person name="Baldrian P."/>
            <person name="Stursova M."/>
            <person name="Weitz H."/>
            <person name="Taylor A."/>
            <person name="Grigoriev I.V."/>
            <person name="Nagy L.G."/>
            <person name="Martin F."/>
            <person name="Kauserud H."/>
        </authorList>
    </citation>
    <scope>NUCLEOTIDE SEQUENCE</scope>
    <source>
        <strain evidence="2">CBHHK067</strain>
    </source>
</reference>
<dbReference type="EMBL" id="JARKIE010000113">
    <property type="protein sequence ID" value="KAJ7682845.1"/>
    <property type="molecule type" value="Genomic_DNA"/>
</dbReference>
<evidence type="ECO:0000313" key="3">
    <source>
        <dbReference type="Proteomes" id="UP001221757"/>
    </source>
</evidence>
<dbReference type="Proteomes" id="UP001221757">
    <property type="component" value="Unassembled WGS sequence"/>
</dbReference>
<sequence>MTIPDSESLTPLLRSNDAPQPPQTALVHEVLRHKNAELCGLGAGMSALQSALHALESKRALLAVDIHRFSGILSPLRRLPPELVEEIFLYFVPAMHFDALGNTRRVVLPWTLAHVCRAWRTVALSLRPLWCWLDLSSPRDCPPKCSPPRRVLGDAEEDDEEEELTKLPLDDNLENEEGHEIETALDFIETCLQRSGEHPLSIQLPTHSHSALPLLDALSKDCERWKEIVLLTPLRPMLDWSRLSRLQGRLQHLRKIVFARSLPPNFQFSCAPNLTELTLVRIQLPLGSDLPIPWSQLTEYCEIRCIWHRSQQRWQAYRQLQNVRVFRLVMDSPYYEAFRFCTLPRLRVVSIISDRYVIRLFDAPALEAASIHGRITVNRPSDYFLGVSPRLKNLRLNIPLTDPLDVLELFPDLTELAFDGCEVVSDTLLTSLTRHYRAPLVPKLEVLRISNAACRHLDCKLLTLERILRARFEPEHPATGGTAPLRRFEFRGPIVDKWVAASLTRLREETQWDMKVGDECEVLEWDDLYLPK</sequence>
<name>A0AAD7GA42_MYCRO</name>
<evidence type="ECO:0000313" key="2">
    <source>
        <dbReference type="EMBL" id="KAJ7682845.1"/>
    </source>
</evidence>
<keyword evidence="3" id="KW-1185">Reference proteome</keyword>
<dbReference type="AlphaFoldDB" id="A0AAD7GA42"/>
<proteinExistence type="predicted"/>
<protein>
    <recommendedName>
        <fullName evidence="4">F-box domain-containing protein</fullName>
    </recommendedName>
</protein>
<dbReference type="SUPFAM" id="SSF52047">
    <property type="entry name" value="RNI-like"/>
    <property type="match status" value="1"/>
</dbReference>